<dbReference type="EMBL" id="NBCO01000031">
    <property type="protein sequence ID" value="ORC86058.1"/>
    <property type="molecule type" value="Genomic_DNA"/>
</dbReference>
<organism evidence="1 2">
    <name type="scientific">Trypanosoma theileri</name>
    <dbReference type="NCBI Taxonomy" id="67003"/>
    <lineage>
        <taxon>Eukaryota</taxon>
        <taxon>Discoba</taxon>
        <taxon>Euglenozoa</taxon>
        <taxon>Kinetoplastea</taxon>
        <taxon>Metakinetoplastina</taxon>
        <taxon>Trypanosomatida</taxon>
        <taxon>Trypanosomatidae</taxon>
        <taxon>Trypanosoma</taxon>
    </lineage>
</organism>
<comment type="caution">
    <text evidence="1">The sequence shown here is derived from an EMBL/GenBank/DDBJ whole genome shotgun (WGS) entry which is preliminary data.</text>
</comment>
<keyword evidence="2" id="KW-1185">Reference proteome</keyword>
<evidence type="ECO:0000313" key="1">
    <source>
        <dbReference type="EMBL" id="ORC86058.1"/>
    </source>
</evidence>
<accession>A0A1X0NNH7</accession>
<protein>
    <submittedName>
        <fullName evidence="1">Uncharacterized protein</fullName>
    </submittedName>
</protein>
<feature type="non-terminal residue" evidence="1">
    <location>
        <position position="247"/>
    </location>
</feature>
<gene>
    <name evidence="1" type="ORF">TM35_000312440</name>
</gene>
<dbReference type="RefSeq" id="XP_028880124.1">
    <property type="nucleotide sequence ID" value="XM_029028725.1"/>
</dbReference>
<dbReference type="OrthoDB" id="244896at2759"/>
<sequence>MVVYDSQTTQHCEVDNTNVLSTLTLKVGYYTPEGRLISGWPASLVEGTNLIRFVPNSGATSGDMSLVILDASQMGFPIPVTNNFTMNFVRYGATTASFTSNSAYYGLKRMVRTNFPNINPIQNYLLVPPQSDCDVMAKKCSAATGCYNLAISASFPIPGNYSLCLTASGWRGYYLPWGGNPLEVKVLVPSELYVNTLGKNTLLLQDAVTGANVTDMNSVFLVKCPYGACPHVTLNSGDQAVSVDVCT</sequence>
<proteinExistence type="predicted"/>
<dbReference type="VEuPathDB" id="TriTrypDB:TM35_000312440"/>
<dbReference type="GeneID" id="39988505"/>
<dbReference type="AlphaFoldDB" id="A0A1X0NNH7"/>
<name>A0A1X0NNH7_9TRYP</name>
<reference evidence="1 2" key="1">
    <citation type="submission" date="2017-03" db="EMBL/GenBank/DDBJ databases">
        <title>An alternative strategy for trypanosome survival in the mammalian bloodstream revealed through genome and transcriptome analysis of the ubiquitous bovine parasite Trypanosoma (Megatrypanum) theileri.</title>
        <authorList>
            <person name="Kelly S."/>
            <person name="Ivens A."/>
            <person name="Mott A."/>
            <person name="O'Neill E."/>
            <person name="Emms D."/>
            <person name="Macleod O."/>
            <person name="Voorheis P."/>
            <person name="Matthews J."/>
            <person name="Matthews K."/>
            <person name="Carrington M."/>
        </authorList>
    </citation>
    <scope>NUCLEOTIDE SEQUENCE [LARGE SCALE GENOMIC DNA]</scope>
    <source>
        <strain evidence="1">Edinburgh</strain>
    </source>
</reference>
<evidence type="ECO:0000313" key="2">
    <source>
        <dbReference type="Proteomes" id="UP000192257"/>
    </source>
</evidence>
<dbReference type="Proteomes" id="UP000192257">
    <property type="component" value="Unassembled WGS sequence"/>
</dbReference>